<dbReference type="Proteomes" id="UP000324800">
    <property type="component" value="Unassembled WGS sequence"/>
</dbReference>
<dbReference type="EMBL" id="SNRW01005486">
    <property type="protein sequence ID" value="KAA6384975.1"/>
    <property type="molecule type" value="Genomic_DNA"/>
</dbReference>
<accession>A0A5J4VR36</accession>
<name>A0A5J4VR36_9EUKA</name>
<evidence type="ECO:0000313" key="1">
    <source>
        <dbReference type="EMBL" id="KAA6384975.1"/>
    </source>
</evidence>
<organism evidence="1 2">
    <name type="scientific">Streblomastix strix</name>
    <dbReference type="NCBI Taxonomy" id="222440"/>
    <lineage>
        <taxon>Eukaryota</taxon>
        <taxon>Metamonada</taxon>
        <taxon>Preaxostyla</taxon>
        <taxon>Oxymonadida</taxon>
        <taxon>Streblomastigidae</taxon>
        <taxon>Streblomastix</taxon>
    </lineage>
</organism>
<comment type="caution">
    <text evidence="1">The sequence shown here is derived from an EMBL/GenBank/DDBJ whole genome shotgun (WGS) entry which is preliminary data.</text>
</comment>
<sequence>MQTETKIDNLISQIETDNVDLCNYYNKTEIDSLFEDKADLTGLNDCVILGISQTITANKTFNNACRFVSTIDEIPTVTGSSFIKSGADNTVVLLGAGGTKPISEFGGIVDDTIYLMKIGQATQSIEGNLIRNNNEISFENLQPFQYITKFDAIYGFVQKEGEQLQIIEGIIIKRKGEEASNYGDYLAKGGLNDTFVNKSNVQTITGSKTLTSNVNPARFVKTGKDDTSDLLAGGGDALLSSFGGVQVQDIIDLIVNLNSSIIFNYLKLARIGNYQNLMMEIQPKTQINTTTATVICSI</sequence>
<gene>
    <name evidence="1" type="ORF">EZS28_019495</name>
</gene>
<protein>
    <submittedName>
        <fullName evidence="1">Uncharacterized protein</fullName>
    </submittedName>
</protein>
<proteinExistence type="predicted"/>
<reference evidence="1 2" key="1">
    <citation type="submission" date="2019-03" db="EMBL/GenBank/DDBJ databases">
        <title>Single cell metagenomics reveals metabolic interactions within the superorganism composed of flagellate Streblomastix strix and complex community of Bacteroidetes bacteria on its surface.</title>
        <authorList>
            <person name="Treitli S.C."/>
            <person name="Kolisko M."/>
            <person name="Husnik F."/>
            <person name="Keeling P."/>
            <person name="Hampl V."/>
        </authorList>
    </citation>
    <scope>NUCLEOTIDE SEQUENCE [LARGE SCALE GENOMIC DNA]</scope>
    <source>
        <strain evidence="1">ST1C</strain>
    </source>
</reference>
<evidence type="ECO:0000313" key="2">
    <source>
        <dbReference type="Proteomes" id="UP000324800"/>
    </source>
</evidence>
<dbReference type="AlphaFoldDB" id="A0A5J4VR36"/>